<proteinExistence type="predicted"/>
<name>A0A6C0JUS0_9ZZZZ</name>
<dbReference type="EMBL" id="MN740698">
    <property type="protein sequence ID" value="QHU08556.1"/>
    <property type="molecule type" value="Genomic_DNA"/>
</dbReference>
<evidence type="ECO:0000313" key="1">
    <source>
        <dbReference type="EMBL" id="QHU08556.1"/>
    </source>
</evidence>
<organism evidence="1">
    <name type="scientific">viral metagenome</name>
    <dbReference type="NCBI Taxonomy" id="1070528"/>
    <lineage>
        <taxon>unclassified sequences</taxon>
        <taxon>metagenomes</taxon>
        <taxon>organismal metagenomes</taxon>
    </lineage>
</organism>
<protein>
    <submittedName>
        <fullName evidence="1">Uncharacterized protein</fullName>
    </submittedName>
</protein>
<sequence length="137" mass="15493">MNFFGLPTAVKALGIDKQSLETLPVEQPIVHSPVSAYVADMNVGDGIATFARLVAEADDGTFIADKVLRAYKYIFVLKHYFRGADIMRPERMRLYKIEARRLALSLDSLASVFAIREKTKMLVYEKYLKELNTAEES</sequence>
<dbReference type="AlphaFoldDB" id="A0A6C0JUS0"/>
<reference evidence="1" key="1">
    <citation type="journal article" date="2020" name="Nature">
        <title>Giant virus diversity and host interactions through global metagenomics.</title>
        <authorList>
            <person name="Schulz F."/>
            <person name="Roux S."/>
            <person name="Paez-Espino D."/>
            <person name="Jungbluth S."/>
            <person name="Walsh D.A."/>
            <person name="Denef V.J."/>
            <person name="McMahon K.D."/>
            <person name="Konstantinidis K.T."/>
            <person name="Eloe-Fadrosh E.A."/>
            <person name="Kyrpides N.C."/>
            <person name="Woyke T."/>
        </authorList>
    </citation>
    <scope>NUCLEOTIDE SEQUENCE</scope>
    <source>
        <strain evidence="1">GVMAG-S-1063924-116</strain>
    </source>
</reference>
<accession>A0A6C0JUS0</accession>